<keyword evidence="2" id="KW-0677">Repeat</keyword>
<dbReference type="Pfam" id="PF20430">
    <property type="entry name" value="Eplus_motif"/>
    <property type="match status" value="1"/>
</dbReference>
<evidence type="ECO:0000256" key="3">
    <source>
        <dbReference type="PROSITE-ProRule" id="PRU00708"/>
    </source>
</evidence>
<dbReference type="PANTHER" id="PTHR47926">
    <property type="entry name" value="PENTATRICOPEPTIDE REPEAT-CONTAINING PROTEIN"/>
    <property type="match status" value="1"/>
</dbReference>
<accession>A0A068TRM5</accession>
<dbReference type="FunFam" id="1.25.40.10:FF:000227">
    <property type="entry name" value="Pentatricopeptide repeat-containing protein At3g13880"/>
    <property type="match status" value="1"/>
</dbReference>
<protein>
    <recommendedName>
        <fullName evidence="4">DYW domain-containing protein</fullName>
    </recommendedName>
</protein>
<dbReference type="Gene3D" id="1.25.40.10">
    <property type="entry name" value="Tetratricopeptide repeat domain"/>
    <property type="match status" value="5"/>
</dbReference>
<feature type="repeat" description="PPR" evidence="3">
    <location>
        <begin position="222"/>
        <end position="256"/>
    </location>
</feature>
<dbReference type="Proteomes" id="UP000295252">
    <property type="component" value="Chromosome VI"/>
</dbReference>
<dbReference type="Pfam" id="PF14432">
    <property type="entry name" value="DYW_deaminase"/>
    <property type="match status" value="1"/>
</dbReference>
<dbReference type="FunFam" id="1.25.40.10:FF:000031">
    <property type="entry name" value="Pentatricopeptide repeat-containing protein mitochondrial"/>
    <property type="match status" value="1"/>
</dbReference>
<dbReference type="GO" id="GO:0009451">
    <property type="term" value="P:RNA modification"/>
    <property type="evidence" value="ECO:0007669"/>
    <property type="project" value="InterPro"/>
</dbReference>
<feature type="repeat" description="PPR" evidence="3">
    <location>
        <begin position="424"/>
        <end position="458"/>
    </location>
</feature>
<dbReference type="InterPro" id="IPR032867">
    <property type="entry name" value="DYW_dom"/>
</dbReference>
<dbReference type="InParanoid" id="A0A068TRM5"/>
<evidence type="ECO:0000313" key="6">
    <source>
        <dbReference type="Proteomes" id="UP000295252"/>
    </source>
</evidence>
<dbReference type="PROSITE" id="PS51375">
    <property type="entry name" value="PPR"/>
    <property type="match status" value="5"/>
</dbReference>
<comment type="similarity">
    <text evidence="1">Belongs to the PPR family. PCMP-H subfamily.</text>
</comment>
<organism evidence="5 6">
    <name type="scientific">Coffea canephora</name>
    <name type="common">Robusta coffee</name>
    <dbReference type="NCBI Taxonomy" id="49390"/>
    <lineage>
        <taxon>Eukaryota</taxon>
        <taxon>Viridiplantae</taxon>
        <taxon>Streptophyta</taxon>
        <taxon>Embryophyta</taxon>
        <taxon>Tracheophyta</taxon>
        <taxon>Spermatophyta</taxon>
        <taxon>Magnoliopsida</taxon>
        <taxon>eudicotyledons</taxon>
        <taxon>Gunneridae</taxon>
        <taxon>Pentapetalae</taxon>
        <taxon>asterids</taxon>
        <taxon>lamiids</taxon>
        <taxon>Gentianales</taxon>
        <taxon>Rubiaceae</taxon>
        <taxon>Ixoroideae</taxon>
        <taxon>Gardenieae complex</taxon>
        <taxon>Bertiereae - Coffeeae clade</taxon>
        <taxon>Coffeeae</taxon>
        <taxon>Coffea</taxon>
    </lineage>
</organism>
<evidence type="ECO:0000256" key="2">
    <source>
        <dbReference type="ARBA" id="ARBA00022737"/>
    </source>
</evidence>
<dbReference type="InterPro" id="IPR046848">
    <property type="entry name" value="E_motif"/>
</dbReference>
<dbReference type="Pfam" id="PF01535">
    <property type="entry name" value="PPR"/>
    <property type="match status" value="6"/>
</dbReference>
<keyword evidence="6" id="KW-1185">Reference proteome</keyword>
<dbReference type="GO" id="GO:0008270">
    <property type="term" value="F:zinc ion binding"/>
    <property type="evidence" value="ECO:0007669"/>
    <property type="project" value="InterPro"/>
</dbReference>
<name>A0A068TRM5_COFCA</name>
<dbReference type="Gramene" id="CDO98594">
    <property type="protein sequence ID" value="CDO98594"/>
    <property type="gene ID" value="GSCOC_T00022749001"/>
</dbReference>
<dbReference type="STRING" id="49390.A0A068TRM5"/>
<feature type="repeat" description="PPR" evidence="3">
    <location>
        <begin position="88"/>
        <end position="122"/>
    </location>
</feature>
<evidence type="ECO:0000259" key="4">
    <source>
        <dbReference type="Pfam" id="PF14432"/>
    </source>
</evidence>
<dbReference type="NCBIfam" id="TIGR00756">
    <property type="entry name" value="PPR"/>
    <property type="match status" value="6"/>
</dbReference>
<dbReference type="OrthoDB" id="1882346at2759"/>
<dbReference type="GO" id="GO:0003723">
    <property type="term" value="F:RNA binding"/>
    <property type="evidence" value="ECO:0007669"/>
    <property type="project" value="InterPro"/>
</dbReference>
<dbReference type="InterPro" id="IPR046849">
    <property type="entry name" value="E2_motif"/>
</dbReference>
<proteinExistence type="inferred from homology"/>
<gene>
    <name evidence="5" type="ORF">GSCOC_T00022749001</name>
</gene>
<dbReference type="Pfam" id="PF13041">
    <property type="entry name" value="PPR_2"/>
    <property type="match status" value="3"/>
</dbReference>
<dbReference type="FunFam" id="1.25.40.10:FF:000343">
    <property type="entry name" value="Pentatricopeptide repeat-containing protein At3g58590"/>
    <property type="match status" value="1"/>
</dbReference>
<dbReference type="FunFam" id="1.25.40.10:FF:001404">
    <property type="entry name" value="Putative pentatricopeptide repeat-containing protein"/>
    <property type="match status" value="1"/>
</dbReference>
<dbReference type="InterPro" id="IPR002885">
    <property type="entry name" value="PPR_rpt"/>
</dbReference>
<dbReference type="PhylomeDB" id="A0A068TRM5"/>
<dbReference type="OMA" id="SWVEIKH"/>
<reference evidence="6" key="1">
    <citation type="journal article" date="2014" name="Science">
        <title>The coffee genome provides insight into the convergent evolution of caffeine biosynthesis.</title>
        <authorList>
            <person name="Denoeud F."/>
            <person name="Carretero-Paulet L."/>
            <person name="Dereeper A."/>
            <person name="Droc G."/>
            <person name="Guyot R."/>
            <person name="Pietrella M."/>
            <person name="Zheng C."/>
            <person name="Alberti A."/>
            <person name="Anthony F."/>
            <person name="Aprea G."/>
            <person name="Aury J.M."/>
            <person name="Bento P."/>
            <person name="Bernard M."/>
            <person name="Bocs S."/>
            <person name="Campa C."/>
            <person name="Cenci A."/>
            <person name="Combes M.C."/>
            <person name="Crouzillat D."/>
            <person name="Da Silva C."/>
            <person name="Daddiego L."/>
            <person name="De Bellis F."/>
            <person name="Dussert S."/>
            <person name="Garsmeur O."/>
            <person name="Gayraud T."/>
            <person name="Guignon V."/>
            <person name="Jahn K."/>
            <person name="Jamilloux V."/>
            <person name="Joet T."/>
            <person name="Labadie K."/>
            <person name="Lan T."/>
            <person name="Leclercq J."/>
            <person name="Lepelley M."/>
            <person name="Leroy T."/>
            <person name="Li L.T."/>
            <person name="Librado P."/>
            <person name="Lopez L."/>
            <person name="Munoz A."/>
            <person name="Noel B."/>
            <person name="Pallavicini A."/>
            <person name="Perrotta G."/>
            <person name="Poncet V."/>
            <person name="Pot D."/>
            <person name="Priyono X."/>
            <person name="Rigoreau M."/>
            <person name="Rouard M."/>
            <person name="Rozas J."/>
            <person name="Tranchant-Dubreuil C."/>
            <person name="VanBuren R."/>
            <person name="Zhang Q."/>
            <person name="Andrade A.C."/>
            <person name="Argout X."/>
            <person name="Bertrand B."/>
            <person name="de Kochko A."/>
            <person name="Graziosi G."/>
            <person name="Henry R.J."/>
            <person name="Jayarama X."/>
            <person name="Ming R."/>
            <person name="Nagai C."/>
            <person name="Rounsley S."/>
            <person name="Sankoff D."/>
            <person name="Giuliano G."/>
            <person name="Albert V.A."/>
            <person name="Wincker P."/>
            <person name="Lashermes P."/>
        </authorList>
    </citation>
    <scope>NUCLEOTIDE SEQUENCE [LARGE SCALE GENOMIC DNA]</scope>
    <source>
        <strain evidence="6">cv. DH200-94</strain>
    </source>
</reference>
<feature type="repeat" description="PPR" evidence="3">
    <location>
        <begin position="525"/>
        <end position="559"/>
    </location>
</feature>
<evidence type="ECO:0000256" key="1">
    <source>
        <dbReference type="ARBA" id="ARBA00006643"/>
    </source>
</evidence>
<dbReference type="AlphaFoldDB" id="A0A068TRM5"/>
<dbReference type="InterPro" id="IPR046960">
    <property type="entry name" value="PPR_At4g14850-like_plant"/>
</dbReference>
<sequence>MAVCFSSSINQARKLLQTHITSSSSPLDLPRVASTIQTVVNDVVIDAQRIKTGFDPAACRSNYQLERLVNKSRVSEARQLFDHMPNKNTYSINTMLSGYVKSGNLNSAMQLFDNMVDRTAVSWTIMIGAYSQKNQFKSAFRLYADMCNVGTERPDEVTFTTLLSGCSDDSEALKEVVQVHGHVIKMGFDSELRVGNSLVDSYCKCRCLDSALFLFSGMLERDSVTFNAMVTGYTKCGMNDYAIKLFFEMRDLGLKPSDFTLAAVLCASVGLDGVALGQQVHVLAIKSNLVRDVFVANALLDFYSKHDCTDDVEKLFYEMPELDGVSYNILITGYANDQQYKESINLFQKLQFTRFDRRQFPFATMLSVAAYSLDLEMGKQIHAQTLVTTAISETLVGNALVDMYAKCDRFQDANILFGNLACRSHVPWTAIISANVQKGLYEEALKLFKDMRRDSFCGDQATFASTLRASANLASLSLGNQLHTCITRLGFMSNVFCGSGLLDTYAKCGSMKDAIRIFREMPVRNTVSWNALISAHAQNGDGEGTFRSFREMIQCGFPPNSVSFLSVLTACSHSGLVEEALRYFNSMTETYNLVPRKEHYASLVHVLCRRGRFSEAEKVIADMPFEPDEITWSSILNSCRIHKNKDLAERAAKQLFNLSIVRDGGAYVSMSNIYAEAGDWENVATVKKAMRQRGVKKVTAYSWVEIEHKVHMFTANDMIHPKIKGIREKIDELWKRMEEEGYKPDTSVALHDEADEIKIESLKYHSERLAIAFALISTPQGLPIVIMKNLRACPDCHAAIKVISKIVGREITVRDSNRFHHFRDGSCSCGDYW</sequence>
<evidence type="ECO:0000313" key="5">
    <source>
        <dbReference type="EMBL" id="CDO98594.1"/>
    </source>
</evidence>
<dbReference type="EMBL" id="HG739086">
    <property type="protein sequence ID" value="CDO98594.1"/>
    <property type="molecule type" value="Genomic_DNA"/>
</dbReference>
<dbReference type="PANTHER" id="PTHR47926:SF475">
    <property type="entry name" value="DYW DOMAIN-CONTAINING PROTEIN"/>
    <property type="match status" value="1"/>
</dbReference>
<feature type="repeat" description="PPR" evidence="3">
    <location>
        <begin position="323"/>
        <end position="357"/>
    </location>
</feature>
<feature type="domain" description="DYW" evidence="4">
    <location>
        <begin position="741"/>
        <end position="833"/>
    </location>
</feature>
<dbReference type="Pfam" id="PF20431">
    <property type="entry name" value="E_motif"/>
    <property type="match status" value="1"/>
</dbReference>
<dbReference type="InterPro" id="IPR011990">
    <property type="entry name" value="TPR-like_helical_dom_sf"/>
</dbReference>